<comment type="caution">
    <text evidence="2">The sequence shown here is derived from an EMBL/GenBank/DDBJ whole genome shotgun (WGS) entry which is preliminary data.</text>
</comment>
<sequence length="122" mass="12554">MTTIPSGPPAPARPARGADIAVTVVFIVLLAGLGLVATFMSLFLGMASDGCFPDDPCDTGRMGVGIAVAFLAPGVAWLATSIWAIVRMVRGRLAFWVPLLALPLWAAIAGTGGWLVFSSVPS</sequence>
<feature type="transmembrane region" description="Helical" evidence="1">
    <location>
        <begin position="93"/>
        <end position="117"/>
    </location>
</feature>
<reference evidence="2" key="1">
    <citation type="submission" date="2020-11" db="EMBL/GenBank/DDBJ databases">
        <title>Nocardioides sp. CBS4Y-1, whole genome shotgun sequence.</title>
        <authorList>
            <person name="Tuo L."/>
        </authorList>
    </citation>
    <scope>NUCLEOTIDE SEQUENCE</scope>
    <source>
        <strain evidence="2">CBS4Y-1</strain>
    </source>
</reference>
<dbReference type="Proteomes" id="UP000656804">
    <property type="component" value="Unassembled WGS sequence"/>
</dbReference>
<accession>A0A930Y5Z1</accession>
<keyword evidence="3" id="KW-1185">Reference proteome</keyword>
<protein>
    <submittedName>
        <fullName evidence="2">Uncharacterized protein</fullName>
    </submittedName>
</protein>
<keyword evidence="1" id="KW-1133">Transmembrane helix</keyword>
<organism evidence="2 3">
    <name type="scientific">Nocardioides acrostichi</name>
    <dbReference type="NCBI Taxonomy" id="2784339"/>
    <lineage>
        <taxon>Bacteria</taxon>
        <taxon>Bacillati</taxon>
        <taxon>Actinomycetota</taxon>
        <taxon>Actinomycetes</taxon>
        <taxon>Propionibacteriales</taxon>
        <taxon>Nocardioidaceae</taxon>
        <taxon>Nocardioides</taxon>
    </lineage>
</organism>
<gene>
    <name evidence="2" type="ORF">ISG29_01710</name>
</gene>
<evidence type="ECO:0000313" key="2">
    <source>
        <dbReference type="EMBL" id="MBF4160387.1"/>
    </source>
</evidence>
<evidence type="ECO:0000256" key="1">
    <source>
        <dbReference type="SAM" id="Phobius"/>
    </source>
</evidence>
<keyword evidence="1" id="KW-0812">Transmembrane</keyword>
<feature type="transmembrane region" description="Helical" evidence="1">
    <location>
        <begin position="64"/>
        <end position="86"/>
    </location>
</feature>
<feature type="transmembrane region" description="Helical" evidence="1">
    <location>
        <begin position="20"/>
        <end position="44"/>
    </location>
</feature>
<keyword evidence="1" id="KW-0472">Membrane</keyword>
<dbReference type="EMBL" id="JADIVZ010000001">
    <property type="protein sequence ID" value="MBF4160387.1"/>
    <property type="molecule type" value="Genomic_DNA"/>
</dbReference>
<proteinExistence type="predicted"/>
<name>A0A930Y5Z1_9ACTN</name>
<evidence type="ECO:0000313" key="3">
    <source>
        <dbReference type="Proteomes" id="UP000656804"/>
    </source>
</evidence>
<dbReference type="AlphaFoldDB" id="A0A930Y5Z1"/>
<dbReference type="RefSeq" id="WP_194501622.1">
    <property type="nucleotide sequence ID" value="NZ_JADIVZ010000001.1"/>
</dbReference>